<protein>
    <submittedName>
        <fullName evidence="2">ParA family protein</fullName>
    </submittedName>
</protein>
<dbReference type="SUPFAM" id="SSF52540">
    <property type="entry name" value="P-loop containing nucleoside triphosphate hydrolases"/>
    <property type="match status" value="1"/>
</dbReference>
<dbReference type="EMBL" id="VOOS01000002">
    <property type="protein sequence ID" value="TXB65953.1"/>
    <property type="molecule type" value="Genomic_DNA"/>
</dbReference>
<dbReference type="Pfam" id="PF13614">
    <property type="entry name" value="AAA_31"/>
    <property type="match status" value="1"/>
</dbReference>
<dbReference type="InterPro" id="IPR027417">
    <property type="entry name" value="P-loop_NTPase"/>
</dbReference>
<dbReference type="CDD" id="cd02042">
    <property type="entry name" value="ParAB_family"/>
    <property type="match status" value="1"/>
</dbReference>
<dbReference type="PANTHER" id="PTHR13696:SF52">
    <property type="entry name" value="PARA FAMILY PROTEIN CT_582"/>
    <property type="match status" value="1"/>
</dbReference>
<organism evidence="2 3">
    <name type="scientific">Vicingus serpentipes</name>
    <dbReference type="NCBI Taxonomy" id="1926625"/>
    <lineage>
        <taxon>Bacteria</taxon>
        <taxon>Pseudomonadati</taxon>
        <taxon>Bacteroidota</taxon>
        <taxon>Flavobacteriia</taxon>
        <taxon>Flavobacteriales</taxon>
        <taxon>Vicingaceae</taxon>
        <taxon>Vicingus</taxon>
    </lineage>
</organism>
<dbReference type="InterPro" id="IPR050678">
    <property type="entry name" value="DNA_Partitioning_ATPase"/>
</dbReference>
<dbReference type="InterPro" id="IPR025669">
    <property type="entry name" value="AAA_dom"/>
</dbReference>
<dbReference type="Gene3D" id="3.40.50.300">
    <property type="entry name" value="P-loop containing nucleotide triphosphate hydrolases"/>
    <property type="match status" value="1"/>
</dbReference>
<accession>A0A5C6RUM2</accession>
<dbReference type="Proteomes" id="UP000321721">
    <property type="component" value="Unassembled WGS sequence"/>
</dbReference>
<evidence type="ECO:0000259" key="1">
    <source>
        <dbReference type="Pfam" id="PF13614"/>
    </source>
</evidence>
<dbReference type="OrthoDB" id="9815116at2"/>
<dbReference type="PANTHER" id="PTHR13696">
    <property type="entry name" value="P-LOOP CONTAINING NUCLEOSIDE TRIPHOSPHATE HYDROLASE"/>
    <property type="match status" value="1"/>
</dbReference>
<proteinExistence type="predicted"/>
<name>A0A5C6RUM2_9FLAO</name>
<dbReference type="RefSeq" id="WP_147099277.1">
    <property type="nucleotide sequence ID" value="NZ_VOOS01000002.1"/>
</dbReference>
<dbReference type="AlphaFoldDB" id="A0A5C6RUM2"/>
<sequence length="270" mass="29834">MGKIIAISNQKGGVGKTTTAINLAAGLGVLEYKVLLVDADPQANSTSGVGFDPRNIKNSIYECLINEIEPKDAILHTDSPNLDILPAHIDLVGAEIELINLPNREKMMRASLALIKDDYDFIIIDCSPSLGLITINSLTAADSVIIPIQCEYFALEGLGKLLNTIKIVQSRLNPDLDIEGLLLTMYDIRLRLSNQVVEEVKTHFQQMMFDTIIQRNTKLGEAPSHGQTIIMHDMSCKGAINYLNLAREILQKNGMTKMSEEEKTIILEDE</sequence>
<gene>
    <name evidence="2" type="ORF">FRY74_05125</name>
</gene>
<keyword evidence="3" id="KW-1185">Reference proteome</keyword>
<dbReference type="FunFam" id="3.40.50.300:FF:000285">
    <property type="entry name" value="Sporulation initiation inhibitor Soj"/>
    <property type="match status" value="1"/>
</dbReference>
<reference evidence="2 3" key="1">
    <citation type="submission" date="2019-08" db="EMBL/GenBank/DDBJ databases">
        <title>Genome of Vicingus serpentipes NCIMB 15042.</title>
        <authorList>
            <person name="Bowman J.P."/>
        </authorList>
    </citation>
    <scope>NUCLEOTIDE SEQUENCE [LARGE SCALE GENOMIC DNA]</scope>
    <source>
        <strain evidence="2 3">NCIMB 15042</strain>
    </source>
</reference>
<evidence type="ECO:0000313" key="2">
    <source>
        <dbReference type="EMBL" id="TXB65953.1"/>
    </source>
</evidence>
<comment type="caution">
    <text evidence="2">The sequence shown here is derived from an EMBL/GenBank/DDBJ whole genome shotgun (WGS) entry which is preliminary data.</text>
</comment>
<evidence type="ECO:0000313" key="3">
    <source>
        <dbReference type="Proteomes" id="UP000321721"/>
    </source>
</evidence>
<feature type="domain" description="AAA" evidence="1">
    <location>
        <begin position="3"/>
        <end position="178"/>
    </location>
</feature>